<dbReference type="GO" id="GO:0016020">
    <property type="term" value="C:membrane"/>
    <property type="evidence" value="ECO:0007669"/>
    <property type="project" value="InterPro"/>
</dbReference>
<evidence type="ECO:0000256" key="14">
    <source>
        <dbReference type="ARBA" id="ARBA00023065"/>
    </source>
</evidence>
<keyword evidence="12 16" id="KW-1133">Transmembrane helix</keyword>
<evidence type="ECO:0000256" key="15">
    <source>
        <dbReference type="ARBA" id="ARBA00023136"/>
    </source>
</evidence>
<dbReference type="InterPro" id="IPR027256">
    <property type="entry name" value="P-typ_ATPase_IB"/>
</dbReference>
<dbReference type="SUPFAM" id="SSF81653">
    <property type="entry name" value="Calcium ATPase, transduction domain A"/>
    <property type="match status" value="1"/>
</dbReference>
<dbReference type="Gene3D" id="3.40.50.1000">
    <property type="entry name" value="HAD superfamily/HAD-like"/>
    <property type="match status" value="1"/>
</dbReference>
<dbReference type="PANTHER" id="PTHR43520:SF8">
    <property type="entry name" value="P-TYPE CU(+) TRANSPORTER"/>
    <property type="match status" value="1"/>
</dbReference>
<feature type="transmembrane region" description="Helical" evidence="16">
    <location>
        <begin position="205"/>
        <end position="224"/>
    </location>
</feature>
<dbReference type="InterPro" id="IPR023214">
    <property type="entry name" value="HAD_sf"/>
</dbReference>
<dbReference type="GO" id="GO:0005507">
    <property type="term" value="F:copper ion binding"/>
    <property type="evidence" value="ECO:0007669"/>
    <property type="project" value="InterPro"/>
</dbReference>
<dbReference type="NCBIfam" id="TIGR00003">
    <property type="entry name" value="copper ion binding protein"/>
    <property type="match status" value="1"/>
</dbReference>
<evidence type="ECO:0000256" key="1">
    <source>
        <dbReference type="ARBA" id="ARBA00004127"/>
    </source>
</evidence>
<gene>
    <name evidence="18" type="ORF">METZ01_LOCUS132480</name>
</gene>
<evidence type="ECO:0000256" key="5">
    <source>
        <dbReference type="ARBA" id="ARBA00022723"/>
    </source>
</evidence>
<evidence type="ECO:0000256" key="11">
    <source>
        <dbReference type="ARBA" id="ARBA00022967"/>
    </source>
</evidence>
<sequence length="834" mass="90372">MATEQKKISDFKSVVISVRGMTCSSCASRIEKKISGLNGVMQARVNFGAEQVFVDLDPKKIFFATILESIKKIGFEVLLNQKSFPIKGLTCASCVSRVEDKLCALYGVLGAQVNLAAERVLINYVQSVSGTHEFQNALRGIGYTLLLDDEDKDQVNDLVEEHDVDELTPLFRRFVFSSSMAFLILLSGVGSVQNFFQEHDLVEHNFLLLLLATPVQFWGGWIFYRRAWVALTHGYSDMNTLIAIGTSAAYLCSLSITVYPNFFLDIGQKALVYFDSSVMIITLVLMGRLIEAKAKAKASNAIHKLIGLQPKTARVERDGVEVDISIVEVVHGDIITVRPGEKVPVDGIIISGSSSIDESMISGESTPIDKKSADEVIGGSLNKTGAFKMRATRLGKDSVLSQIVHLVTEAQGSKAPVQRLVDKVSSIFVPIVIWVATLSFLSWWIFGEYADLPTSPFVFALMIFISVLVIACPCALGLATPTAIMVGTGRGAELGVLVKGGEVLEKVGKLNTIFFDKTGTLTKGIPEVNGVIVNPNSEVSEKNLLIYAASLEKESEHPLAQAVVREAKKRNLRPENVQNFKALPGFGVTASLNQQQMIMGNMGLMIKNGINVEHWVEQLEKLSRQGKTLMILAVSEKIVGVITTSDVIRPHAKDTVERLKSLGLEVGMLTGDNRYVAGAIANELNITTVLSEVLPEDKSNEIKKIQAKGLTVGMVGDGINDAPALAQSDLGIAVGSGTDVAIEASDITLMTNDLRAVADAIELSNRTMAKVKQNLFWAFFYNCLGIPIAAGALYPTFGILLSPVYAALAMAFSSVSVVSNSLLLKRFIPKGRIC</sequence>
<evidence type="ECO:0000256" key="16">
    <source>
        <dbReference type="SAM" id="Phobius"/>
    </source>
</evidence>
<dbReference type="Pfam" id="PF00403">
    <property type="entry name" value="HMA"/>
    <property type="match status" value="2"/>
</dbReference>
<dbReference type="InterPro" id="IPR001757">
    <property type="entry name" value="P_typ_ATPase"/>
</dbReference>
<dbReference type="GO" id="GO:0016887">
    <property type="term" value="F:ATP hydrolysis activity"/>
    <property type="evidence" value="ECO:0007669"/>
    <property type="project" value="InterPro"/>
</dbReference>
<dbReference type="GO" id="GO:0043682">
    <property type="term" value="F:P-type divalent copper transporter activity"/>
    <property type="evidence" value="ECO:0007669"/>
    <property type="project" value="TreeGrafter"/>
</dbReference>
<dbReference type="NCBIfam" id="TIGR01525">
    <property type="entry name" value="ATPase-IB_hvy"/>
    <property type="match status" value="1"/>
</dbReference>
<evidence type="ECO:0000256" key="13">
    <source>
        <dbReference type="ARBA" id="ARBA00023008"/>
    </source>
</evidence>
<evidence type="ECO:0000259" key="17">
    <source>
        <dbReference type="PROSITE" id="PS50846"/>
    </source>
</evidence>
<dbReference type="InterPro" id="IPR059000">
    <property type="entry name" value="ATPase_P-type_domA"/>
</dbReference>
<dbReference type="InterPro" id="IPR008250">
    <property type="entry name" value="ATPase_P-typ_transduc_dom_A_sf"/>
</dbReference>
<evidence type="ECO:0000256" key="8">
    <source>
        <dbReference type="ARBA" id="ARBA00022796"/>
    </source>
</evidence>
<evidence type="ECO:0000256" key="7">
    <source>
        <dbReference type="ARBA" id="ARBA00022741"/>
    </source>
</evidence>
<feature type="transmembrane region" description="Helical" evidence="16">
    <location>
        <begin position="174"/>
        <end position="193"/>
    </location>
</feature>
<dbReference type="GO" id="GO:0055070">
    <property type="term" value="P:copper ion homeostasis"/>
    <property type="evidence" value="ECO:0007669"/>
    <property type="project" value="TreeGrafter"/>
</dbReference>
<dbReference type="Gene3D" id="2.70.150.10">
    <property type="entry name" value="Calcium-transporting ATPase, cytoplasmic transduction domain A"/>
    <property type="match status" value="1"/>
</dbReference>
<dbReference type="InterPro" id="IPR044492">
    <property type="entry name" value="P_typ_ATPase_HD_dom"/>
</dbReference>
<dbReference type="SUPFAM" id="SSF81665">
    <property type="entry name" value="Calcium ATPase, transmembrane domain M"/>
    <property type="match status" value="1"/>
</dbReference>
<dbReference type="SFLD" id="SFLDF00027">
    <property type="entry name" value="p-type_atpase"/>
    <property type="match status" value="1"/>
</dbReference>
<dbReference type="PROSITE" id="PS50846">
    <property type="entry name" value="HMA_2"/>
    <property type="match status" value="2"/>
</dbReference>
<feature type="transmembrane region" description="Helical" evidence="16">
    <location>
        <begin position="775"/>
        <end position="797"/>
    </location>
</feature>
<evidence type="ECO:0000256" key="3">
    <source>
        <dbReference type="ARBA" id="ARBA00022448"/>
    </source>
</evidence>
<dbReference type="SFLD" id="SFLDS00003">
    <property type="entry name" value="Haloacid_Dehalogenase"/>
    <property type="match status" value="1"/>
</dbReference>
<dbReference type="GO" id="GO:0012505">
    <property type="term" value="C:endomembrane system"/>
    <property type="evidence" value="ECO:0007669"/>
    <property type="project" value="UniProtKB-SubCell"/>
</dbReference>
<evidence type="ECO:0000256" key="9">
    <source>
        <dbReference type="ARBA" id="ARBA00022840"/>
    </source>
</evidence>
<dbReference type="PROSITE" id="PS01047">
    <property type="entry name" value="HMA_1"/>
    <property type="match status" value="2"/>
</dbReference>
<keyword evidence="7" id="KW-0547">Nucleotide-binding</keyword>
<dbReference type="InterPro" id="IPR006121">
    <property type="entry name" value="HMA_dom"/>
</dbReference>
<feature type="domain" description="HMA" evidence="17">
    <location>
        <begin position="12"/>
        <end position="78"/>
    </location>
</feature>
<dbReference type="InterPro" id="IPR006122">
    <property type="entry name" value="HMA_Cu_ion-bd"/>
</dbReference>
<dbReference type="Gene3D" id="3.30.70.100">
    <property type="match status" value="2"/>
</dbReference>
<evidence type="ECO:0000256" key="6">
    <source>
        <dbReference type="ARBA" id="ARBA00022737"/>
    </source>
</evidence>
<dbReference type="CDD" id="cd00371">
    <property type="entry name" value="HMA"/>
    <property type="match status" value="2"/>
</dbReference>
<evidence type="ECO:0000256" key="2">
    <source>
        <dbReference type="ARBA" id="ARBA00006024"/>
    </source>
</evidence>
<dbReference type="GO" id="GO:0005524">
    <property type="term" value="F:ATP binding"/>
    <property type="evidence" value="ECO:0007669"/>
    <property type="project" value="UniProtKB-KW"/>
</dbReference>
<name>A0A381YRG6_9ZZZZ</name>
<dbReference type="Gene3D" id="3.40.1110.10">
    <property type="entry name" value="Calcium-transporting ATPase, cytoplasmic domain N"/>
    <property type="match status" value="1"/>
</dbReference>
<feature type="transmembrane region" description="Helical" evidence="16">
    <location>
        <begin position="458"/>
        <end position="480"/>
    </location>
</feature>
<dbReference type="InterPro" id="IPR018303">
    <property type="entry name" value="ATPase_P-typ_P_site"/>
</dbReference>
<dbReference type="PANTHER" id="PTHR43520">
    <property type="entry name" value="ATP7, ISOFORM B"/>
    <property type="match status" value="1"/>
</dbReference>
<feature type="transmembrane region" description="Helical" evidence="16">
    <location>
        <begin position="236"/>
        <end position="259"/>
    </location>
</feature>
<feature type="transmembrane region" description="Helical" evidence="16">
    <location>
        <begin position="803"/>
        <end position="824"/>
    </location>
</feature>
<keyword evidence="5" id="KW-0479">Metal-binding</keyword>
<organism evidence="18">
    <name type="scientific">marine metagenome</name>
    <dbReference type="NCBI Taxonomy" id="408172"/>
    <lineage>
        <taxon>unclassified sequences</taxon>
        <taxon>metagenomes</taxon>
        <taxon>ecological metagenomes</taxon>
    </lineage>
</organism>
<dbReference type="NCBIfam" id="TIGR01494">
    <property type="entry name" value="ATPase_P-type"/>
    <property type="match status" value="1"/>
</dbReference>
<keyword evidence="11" id="KW-1278">Translocase</keyword>
<dbReference type="CDD" id="cd02094">
    <property type="entry name" value="P-type_ATPase_Cu-like"/>
    <property type="match status" value="1"/>
</dbReference>
<dbReference type="NCBIfam" id="TIGR01511">
    <property type="entry name" value="ATPase-IB1_Cu"/>
    <property type="match status" value="1"/>
</dbReference>
<dbReference type="FunFam" id="2.70.150.10:FF:000002">
    <property type="entry name" value="Copper-transporting ATPase 1, putative"/>
    <property type="match status" value="1"/>
</dbReference>
<keyword evidence="8" id="KW-0187">Copper transport</keyword>
<dbReference type="InterPro" id="IPR036163">
    <property type="entry name" value="HMA_dom_sf"/>
</dbReference>
<dbReference type="AlphaFoldDB" id="A0A381YRG6"/>
<dbReference type="InterPro" id="IPR036412">
    <property type="entry name" value="HAD-like_sf"/>
</dbReference>
<dbReference type="Pfam" id="PF00702">
    <property type="entry name" value="Hydrolase"/>
    <property type="match status" value="1"/>
</dbReference>
<reference evidence="18" key="1">
    <citation type="submission" date="2018-05" db="EMBL/GenBank/DDBJ databases">
        <authorList>
            <person name="Lanie J.A."/>
            <person name="Ng W.-L."/>
            <person name="Kazmierczak K.M."/>
            <person name="Andrzejewski T.M."/>
            <person name="Davidsen T.M."/>
            <person name="Wayne K.J."/>
            <person name="Tettelin H."/>
            <person name="Glass J.I."/>
            <person name="Rusch D."/>
            <person name="Podicherti R."/>
            <person name="Tsui H.-C.T."/>
            <person name="Winkler M.E."/>
        </authorList>
    </citation>
    <scope>NUCLEOTIDE SEQUENCE</scope>
</reference>
<evidence type="ECO:0000313" key="18">
    <source>
        <dbReference type="EMBL" id="SVA79626.1"/>
    </source>
</evidence>
<feature type="transmembrane region" description="Helical" evidence="16">
    <location>
        <begin position="271"/>
        <end position="290"/>
    </location>
</feature>
<feature type="transmembrane region" description="Helical" evidence="16">
    <location>
        <begin position="427"/>
        <end position="446"/>
    </location>
</feature>
<feature type="domain" description="HMA" evidence="17">
    <location>
        <begin position="80"/>
        <end position="146"/>
    </location>
</feature>
<comment type="similarity">
    <text evidence="2">Belongs to the cation transport ATPase (P-type) (TC 3.A.3) family. Type IB subfamily.</text>
</comment>
<keyword evidence="10" id="KW-0460">Magnesium</keyword>
<dbReference type="FunFam" id="3.30.70.100:FF:000001">
    <property type="entry name" value="ATPase copper transporting beta"/>
    <property type="match status" value="1"/>
</dbReference>
<keyword evidence="6" id="KW-0677">Repeat</keyword>
<keyword evidence="4 16" id="KW-0812">Transmembrane</keyword>
<evidence type="ECO:0000256" key="10">
    <source>
        <dbReference type="ARBA" id="ARBA00022842"/>
    </source>
</evidence>
<dbReference type="Pfam" id="PF00122">
    <property type="entry name" value="E1-E2_ATPase"/>
    <property type="match status" value="1"/>
</dbReference>
<dbReference type="SUPFAM" id="SSF56784">
    <property type="entry name" value="HAD-like"/>
    <property type="match status" value="1"/>
</dbReference>
<keyword evidence="13" id="KW-0186">Copper</keyword>
<dbReference type="PRINTS" id="PR00943">
    <property type="entry name" value="CUATPASE"/>
</dbReference>
<dbReference type="PRINTS" id="PR00119">
    <property type="entry name" value="CATATPASE"/>
</dbReference>
<dbReference type="PROSITE" id="PS00154">
    <property type="entry name" value="ATPASE_E1_E2"/>
    <property type="match status" value="1"/>
</dbReference>
<accession>A0A381YRG6</accession>
<dbReference type="SFLD" id="SFLDG00002">
    <property type="entry name" value="C1.7:_P-type_atpase_like"/>
    <property type="match status" value="1"/>
</dbReference>
<dbReference type="SUPFAM" id="SSF55008">
    <property type="entry name" value="HMA, heavy metal-associated domain"/>
    <property type="match status" value="2"/>
</dbReference>
<comment type="subcellular location">
    <subcellularLocation>
        <location evidence="1">Endomembrane system</location>
        <topology evidence="1">Multi-pass membrane protein</topology>
    </subcellularLocation>
</comment>
<dbReference type="EMBL" id="UINC01018880">
    <property type="protein sequence ID" value="SVA79626.1"/>
    <property type="molecule type" value="Genomic_DNA"/>
</dbReference>
<dbReference type="InterPro" id="IPR023299">
    <property type="entry name" value="ATPase_P-typ_cyto_dom_N"/>
</dbReference>
<dbReference type="InterPro" id="IPR023298">
    <property type="entry name" value="ATPase_P-typ_TM_dom_sf"/>
</dbReference>
<keyword evidence="15 16" id="KW-0472">Membrane</keyword>
<keyword evidence="14" id="KW-0406">Ion transport</keyword>
<proteinExistence type="inferred from homology"/>
<dbReference type="PRINTS" id="PR00942">
    <property type="entry name" value="CUATPASEI"/>
</dbReference>
<evidence type="ECO:0000256" key="12">
    <source>
        <dbReference type="ARBA" id="ARBA00022989"/>
    </source>
</evidence>
<protein>
    <recommendedName>
        <fullName evidence="17">HMA domain-containing protein</fullName>
    </recommendedName>
</protein>
<evidence type="ECO:0000256" key="4">
    <source>
        <dbReference type="ARBA" id="ARBA00022692"/>
    </source>
</evidence>
<keyword evidence="3" id="KW-0813">Transport</keyword>
<dbReference type="InterPro" id="IPR017969">
    <property type="entry name" value="Heavy-metal-associated_CS"/>
</dbReference>
<keyword evidence="9" id="KW-0067">ATP-binding</keyword>